<dbReference type="AlphaFoldDB" id="Q968K6"/>
<evidence type="ECO:0000256" key="4">
    <source>
        <dbReference type="ARBA" id="ARBA00022622"/>
    </source>
</evidence>
<keyword evidence="6" id="KW-0472">Membrane</keyword>
<feature type="domain" description="Trypanosome variant surface glycoprotein A-type N-terminal" evidence="11">
    <location>
        <begin position="16"/>
        <end position="359"/>
    </location>
</feature>
<dbReference type="VEuPathDB" id="TriTrypDB:Tb09.v4.0142"/>
<evidence type="ECO:0000256" key="10">
    <source>
        <dbReference type="SAM" id="SignalP"/>
    </source>
</evidence>
<evidence type="ECO:0000259" key="11">
    <source>
        <dbReference type="Pfam" id="PF00913"/>
    </source>
</evidence>
<keyword evidence="7" id="KW-1015">Disulfide bond</keyword>
<dbReference type="Gene3D" id="3.30.1680.40">
    <property type="match status" value="1"/>
</dbReference>
<sequence>MTKAYENRMLLQALVLAAVLCTTQAEGTAKAPLKHSVATGFCSFSKAAKQAANKLAQTLDAVKATLNQNRKAHLQNLLVAVKRPTEQIAALILGQYANTQAASGLSDLGKWAPDETKTIGQALYTSGRLDGFIDVLVGHRSENSGQNKNCIANDGDGTTKAFDFDALCGPTEVAKAGNEPGDLKALIETAFGGIGSAAASGGNNHCVIFDDLNTAYSTKTAATDFLAGLIKVHQTTGLTAATAIAAQKSTNKILKDIDANWPKVQQAYTTAAGRSPTTDQEYKDLLKDESSRQKLRAAAQTVNNWKPADKPANMDDYLKQVFKIDANGNSAYVTAMKEISMDVPTKDGETQKKELFEMSEEDLEAALAVEIRRLSSENAKLTTEVKQLRQNQGKQATEDTCNKMKGETACNNKPFCTYNATETDENKKCKFNETKASKSGVSVAQAQTGGTQTTTDKCKDKKKDDCKSPDCKWEGETCKDSSFILNKQFALSVVSAAFAALLF</sequence>
<dbReference type="Gene3D" id="3.90.150.10">
    <property type="entry name" value="Variant Surface Glycoprotein, subunit A domain 1"/>
    <property type="match status" value="1"/>
</dbReference>
<dbReference type="EMBL" id="AF317935">
    <property type="protein sequence ID" value="AAK49482.1"/>
    <property type="molecule type" value="mRNA"/>
</dbReference>
<dbReference type="Gene3D" id="3.30.1680.30">
    <property type="match status" value="1"/>
</dbReference>
<keyword evidence="9" id="KW-0449">Lipoprotein</keyword>
<keyword evidence="5 10" id="KW-0732">Signal</keyword>
<evidence type="ECO:0000259" key="12">
    <source>
        <dbReference type="Pfam" id="PF10659"/>
    </source>
</evidence>
<dbReference type="VEuPathDB" id="TriTrypDB:Tb427_000575300"/>
<gene>
    <name evidence="13" type="primary">VSG</name>
</gene>
<evidence type="ECO:0000256" key="2">
    <source>
        <dbReference type="ARBA" id="ARBA00004609"/>
    </source>
</evidence>
<reference evidence="13" key="1">
    <citation type="submission" date="2000-11" db="EMBL/GenBank/DDBJ databases">
        <title>Comparative analysis of Trypanosoma evansi variant surface glycoprotein repertoire.</title>
        <authorList>
            <person name="Urakawa T."/>
            <person name="Ngaira J."/>
            <person name="Majiwa P."/>
        </authorList>
    </citation>
    <scope>NUCLEOTIDE SEQUENCE</scope>
    <source>
        <strain evidence="13">ILTat1.1</strain>
    </source>
</reference>
<feature type="signal peptide" evidence="10">
    <location>
        <begin position="1"/>
        <end position="25"/>
    </location>
</feature>
<dbReference type="Gene3D" id="1.10.470.10">
    <property type="entry name" value="Variant Surface Glycoprotein, subunit A, domain 2"/>
    <property type="match status" value="1"/>
</dbReference>
<dbReference type="Pfam" id="PF00913">
    <property type="entry name" value="Trypan_glycop"/>
    <property type="match status" value="1"/>
</dbReference>
<evidence type="ECO:0000313" key="13">
    <source>
        <dbReference type="EMBL" id="AAK49482.1"/>
    </source>
</evidence>
<comment type="function">
    <text evidence="1">VSG forms a coat on the surface of the parasite. The trypanosome evades the immune response of the host by expressing a series of antigenically distinct VSGs from an estimated 1000 VSG genes.</text>
</comment>
<evidence type="ECO:0000256" key="8">
    <source>
        <dbReference type="ARBA" id="ARBA00023180"/>
    </source>
</evidence>
<comment type="subcellular location">
    <subcellularLocation>
        <location evidence="2">Cell membrane</location>
        <topology evidence="2">Lipid-anchor</topology>
        <topology evidence="2">GPI-anchor</topology>
    </subcellularLocation>
</comment>
<evidence type="ECO:0000256" key="3">
    <source>
        <dbReference type="ARBA" id="ARBA00022475"/>
    </source>
</evidence>
<accession>Q968K6</accession>
<dbReference type="InterPro" id="IPR019609">
    <property type="entry name" value="Variant_surf_glycoprt_trypan_C"/>
</dbReference>
<keyword evidence="8" id="KW-0325">Glycoprotein</keyword>
<feature type="chain" id="PRO_5004321379" evidence="10">
    <location>
        <begin position="26"/>
        <end position="503"/>
    </location>
</feature>
<dbReference type="Pfam" id="PF10659">
    <property type="entry name" value="Trypan_glycop_C"/>
    <property type="match status" value="1"/>
</dbReference>
<dbReference type="GO" id="GO:0098552">
    <property type="term" value="C:side of membrane"/>
    <property type="evidence" value="ECO:0007669"/>
    <property type="project" value="UniProtKB-KW"/>
</dbReference>
<evidence type="ECO:0000256" key="9">
    <source>
        <dbReference type="ARBA" id="ARBA00023288"/>
    </source>
</evidence>
<proteinExistence type="evidence at transcript level"/>
<keyword evidence="4" id="KW-0336">GPI-anchor</keyword>
<organism evidence="13">
    <name type="scientific">Trypanosoma brucei</name>
    <dbReference type="NCBI Taxonomy" id="5691"/>
    <lineage>
        <taxon>Eukaryota</taxon>
        <taxon>Discoba</taxon>
        <taxon>Euglenozoa</taxon>
        <taxon>Kinetoplastea</taxon>
        <taxon>Metakinetoplastina</taxon>
        <taxon>Trypanosomatida</taxon>
        <taxon>Trypanosomatidae</taxon>
        <taxon>Trypanosoma</taxon>
    </lineage>
</organism>
<dbReference type="SUPFAM" id="SSF58087">
    <property type="entry name" value="Variant surface glycoprotein (N-terminal domain)"/>
    <property type="match status" value="1"/>
</dbReference>
<protein>
    <submittedName>
        <fullName evidence="13">Variable surface glycoprotein</fullName>
    </submittedName>
</protein>
<name>Q968K6_9TRYP</name>
<evidence type="ECO:0000256" key="6">
    <source>
        <dbReference type="ARBA" id="ARBA00023136"/>
    </source>
</evidence>
<dbReference type="GO" id="GO:0005886">
    <property type="term" value="C:plasma membrane"/>
    <property type="evidence" value="ECO:0007669"/>
    <property type="project" value="UniProtKB-SubCell"/>
</dbReference>
<dbReference type="InterPro" id="IPR001812">
    <property type="entry name" value="Trypano_VSG_A_N_dom"/>
</dbReference>
<dbReference type="VEuPathDB" id="TriTrypDB:Tb1125.Tb11.v5.0142"/>
<evidence type="ECO:0000256" key="1">
    <source>
        <dbReference type="ARBA" id="ARBA00002523"/>
    </source>
</evidence>
<keyword evidence="3" id="KW-1003">Cell membrane</keyword>
<dbReference type="FunFam" id="3.30.1680.40:FF:000001">
    <property type="entry name" value="Variant surface glycoprotein (VSG, atypical), putative"/>
    <property type="match status" value="1"/>
</dbReference>
<evidence type="ECO:0000256" key="5">
    <source>
        <dbReference type="ARBA" id="ARBA00022729"/>
    </source>
</evidence>
<evidence type="ECO:0000256" key="7">
    <source>
        <dbReference type="ARBA" id="ARBA00023157"/>
    </source>
</evidence>
<feature type="domain" description="Trypanosome variant surface glycoprotein C-terminal" evidence="12">
    <location>
        <begin position="401"/>
        <end position="502"/>
    </location>
</feature>
<dbReference type="GO" id="GO:0042783">
    <property type="term" value="P:symbiont-mediated evasion of host immune response"/>
    <property type="evidence" value="ECO:0007669"/>
    <property type="project" value="InterPro"/>
</dbReference>